<dbReference type="InterPro" id="IPR001878">
    <property type="entry name" value="Znf_CCHC"/>
</dbReference>
<dbReference type="InterPro" id="IPR054722">
    <property type="entry name" value="PolX-like_BBD"/>
</dbReference>
<dbReference type="Pfam" id="PF25597">
    <property type="entry name" value="SH3_retrovirus"/>
    <property type="match status" value="1"/>
</dbReference>
<dbReference type="GO" id="GO:0008270">
    <property type="term" value="F:zinc ion binding"/>
    <property type="evidence" value="ECO:0007669"/>
    <property type="project" value="UniProtKB-KW"/>
</dbReference>
<feature type="region of interest" description="Disordered" evidence="2">
    <location>
        <begin position="599"/>
        <end position="657"/>
    </location>
</feature>
<protein>
    <recommendedName>
        <fullName evidence="3">CCHC-type domain-containing protein</fullName>
    </recommendedName>
</protein>
<feature type="region of interest" description="Disordered" evidence="2">
    <location>
        <begin position="202"/>
        <end position="263"/>
    </location>
</feature>
<proteinExistence type="predicted"/>
<dbReference type="PANTHER" id="PTHR11439:SF483">
    <property type="entry name" value="PEPTIDE SYNTHASE GLIP-LIKE, PUTATIVE (AFU_ORTHOLOGUE AFUA_3G12920)-RELATED"/>
    <property type="match status" value="1"/>
</dbReference>
<dbReference type="InterPro" id="IPR012337">
    <property type="entry name" value="RNaseH-like_sf"/>
</dbReference>
<dbReference type="InterPro" id="IPR013103">
    <property type="entry name" value="RVT_2"/>
</dbReference>
<evidence type="ECO:0000313" key="5">
    <source>
        <dbReference type="Proteomes" id="UP001627154"/>
    </source>
</evidence>
<keyword evidence="1" id="KW-0479">Metal-binding</keyword>
<dbReference type="Proteomes" id="UP001627154">
    <property type="component" value="Unassembled WGS sequence"/>
</dbReference>
<dbReference type="Gene3D" id="3.30.420.10">
    <property type="entry name" value="Ribonuclease H-like superfamily/Ribonuclease H"/>
    <property type="match status" value="1"/>
</dbReference>
<feature type="compositionally biased region" description="Low complexity" evidence="2">
    <location>
        <begin position="600"/>
        <end position="609"/>
    </location>
</feature>
<dbReference type="SUPFAM" id="SSF57756">
    <property type="entry name" value="Retrovirus zinc finger-like domains"/>
    <property type="match status" value="1"/>
</dbReference>
<dbReference type="Pfam" id="PF14223">
    <property type="entry name" value="Retrotran_gag_2"/>
    <property type="match status" value="1"/>
</dbReference>
<dbReference type="CDD" id="cd09272">
    <property type="entry name" value="RNase_HI_RT_Ty1"/>
    <property type="match status" value="1"/>
</dbReference>
<feature type="compositionally biased region" description="Basic residues" evidence="2">
    <location>
        <begin position="240"/>
        <end position="249"/>
    </location>
</feature>
<keyword evidence="1" id="KW-0863">Zinc-finger</keyword>
<evidence type="ECO:0000313" key="4">
    <source>
        <dbReference type="EMBL" id="KAL3393935.1"/>
    </source>
</evidence>
<gene>
    <name evidence="4" type="ORF">TKK_011788</name>
</gene>
<dbReference type="AlphaFoldDB" id="A0ABD2WM51"/>
<organism evidence="4 5">
    <name type="scientific">Trichogramma kaykai</name>
    <dbReference type="NCBI Taxonomy" id="54128"/>
    <lineage>
        <taxon>Eukaryota</taxon>
        <taxon>Metazoa</taxon>
        <taxon>Ecdysozoa</taxon>
        <taxon>Arthropoda</taxon>
        <taxon>Hexapoda</taxon>
        <taxon>Insecta</taxon>
        <taxon>Pterygota</taxon>
        <taxon>Neoptera</taxon>
        <taxon>Endopterygota</taxon>
        <taxon>Hymenoptera</taxon>
        <taxon>Apocrita</taxon>
        <taxon>Proctotrupomorpha</taxon>
        <taxon>Chalcidoidea</taxon>
        <taxon>Trichogrammatidae</taxon>
        <taxon>Trichogramma</taxon>
    </lineage>
</organism>
<accession>A0ABD2WM51</accession>
<keyword evidence="1" id="KW-0862">Zinc</keyword>
<feature type="compositionally biased region" description="Polar residues" evidence="2">
    <location>
        <begin position="202"/>
        <end position="219"/>
    </location>
</feature>
<evidence type="ECO:0000259" key="3">
    <source>
        <dbReference type="PROSITE" id="PS50158"/>
    </source>
</evidence>
<dbReference type="PROSITE" id="PS50158">
    <property type="entry name" value="ZF_CCHC"/>
    <property type="match status" value="1"/>
</dbReference>
<dbReference type="InterPro" id="IPR025724">
    <property type="entry name" value="GAG-pre-integrase_dom"/>
</dbReference>
<sequence length="958" mass="110292">MWKKRIQMYLRMKTCECVIERDRASEESEAEWKKKDVQAMNVIYSGITNKQLEYVHEATTAREIMKIFDKMYSRESTALQIICRNKLEKMRLEKYSDSVTFFNEFEKTINELKSAGASINEKEKLNYVLNTLPNQYSYIGDLIDTLKPEDQTASYVKNKIQIAEMKDQQEEGTGNSSNVFVAKRGFNGNCYTCGKTGHMARQCQSGEQGSSNQGAQHSAGQGTSRGRGNGRSYRGSYGKGRGKFRHQRRQDRDANESKSQSHTAAWMAMTRNEQVCEMNKVNNEIDWILDSGSTDHIVNSEKYFYESKILSEPLKIHLGDDRNVKATKIGSIVCYFEVFGIKNEVTINNVYYAKNMNRNLLSYGKITEKCSIVSKGKVAKIMNKSGNVTAIAYKVNNVYEMKCFLKTKNENSTNYAECNESQISVKEKWHRMLGHVNFNYLNTLSKKQILQGIPSNWKNEHLKCQICIENKMHNLPYKNQRTKAMRALEIVHTDVCGPFKTLGFRGEKYFVSFIDDYSKLARVYCIKTKDEVLECLIESKVFVRTPEQSRETKFDKKAEMGVLLGYSEVGYRVLLHNKIVVSRNVEIIEKDTKCIGSIFEPGSEGSSDSDSNKTESEDSEYFSNNEESEKENRKEEEINSQNELRRSTRTKRSPIRYPKLDETSTIIANVCRLENPQTFEEAMNSAEKNEWAKAMDREIEVLNKNKTWKLVEKNEDKQAIDVKWVYNRKTGGKYKARLVVRGFQQKEQLDDLYAPVAKIQTLKTLLAYCCQYELNIRQMDVEAAFLNGTTKDLNLVYKQGDQSEIIDCYVDADWAGDCNDRKSTTGYVIRLFGNPIYWKSHKQKCVTKASTFAEYVALSEAVSEVKFVKELVTKLNIKLEKPIKIYEDNVGAIDIAKNGNLTKNSKHIEIHYHFVHESVINKEIEVCKVNTNENVADIFTKALGKEKHYKLRDMLNII</sequence>
<dbReference type="InterPro" id="IPR036875">
    <property type="entry name" value="Znf_CCHC_sf"/>
</dbReference>
<dbReference type="Pfam" id="PF00098">
    <property type="entry name" value="zf-CCHC"/>
    <property type="match status" value="1"/>
</dbReference>
<dbReference type="InterPro" id="IPR057670">
    <property type="entry name" value="SH3_retrovirus"/>
</dbReference>
<evidence type="ECO:0000256" key="1">
    <source>
        <dbReference type="PROSITE-ProRule" id="PRU00047"/>
    </source>
</evidence>
<dbReference type="SUPFAM" id="SSF53098">
    <property type="entry name" value="Ribonuclease H-like"/>
    <property type="match status" value="1"/>
</dbReference>
<comment type="caution">
    <text evidence="4">The sequence shown here is derived from an EMBL/GenBank/DDBJ whole genome shotgun (WGS) entry which is preliminary data.</text>
</comment>
<dbReference type="Gene3D" id="4.10.60.10">
    <property type="entry name" value="Zinc finger, CCHC-type"/>
    <property type="match status" value="1"/>
</dbReference>
<name>A0ABD2WM51_9HYME</name>
<dbReference type="Pfam" id="PF07727">
    <property type="entry name" value="RVT_2"/>
    <property type="match status" value="1"/>
</dbReference>
<dbReference type="PANTHER" id="PTHR11439">
    <property type="entry name" value="GAG-POL-RELATED RETROTRANSPOSON"/>
    <property type="match status" value="1"/>
</dbReference>
<dbReference type="InterPro" id="IPR036397">
    <property type="entry name" value="RNaseH_sf"/>
</dbReference>
<feature type="domain" description="CCHC-type" evidence="3">
    <location>
        <begin position="190"/>
        <end position="205"/>
    </location>
</feature>
<dbReference type="SMART" id="SM00343">
    <property type="entry name" value="ZnF_C2HC"/>
    <property type="match status" value="1"/>
</dbReference>
<evidence type="ECO:0000256" key="2">
    <source>
        <dbReference type="SAM" id="MobiDB-lite"/>
    </source>
</evidence>
<keyword evidence="5" id="KW-1185">Reference proteome</keyword>
<dbReference type="Pfam" id="PF22936">
    <property type="entry name" value="Pol_BBD"/>
    <property type="match status" value="1"/>
</dbReference>
<dbReference type="Pfam" id="PF13976">
    <property type="entry name" value="gag_pre-integrs"/>
    <property type="match status" value="1"/>
</dbReference>
<dbReference type="EMBL" id="JBJJXI010000095">
    <property type="protein sequence ID" value="KAL3393935.1"/>
    <property type="molecule type" value="Genomic_DNA"/>
</dbReference>
<reference evidence="4 5" key="1">
    <citation type="journal article" date="2024" name="bioRxiv">
        <title>A reference genome for Trichogramma kaykai: A tiny desert-dwelling parasitoid wasp with competing sex-ratio distorters.</title>
        <authorList>
            <person name="Culotta J."/>
            <person name="Lindsey A.R."/>
        </authorList>
    </citation>
    <scope>NUCLEOTIDE SEQUENCE [LARGE SCALE GENOMIC DNA]</scope>
    <source>
        <strain evidence="4 5">KSX58</strain>
    </source>
</reference>